<comment type="subcellular location">
    <subcellularLocation>
        <location evidence="1">Membrane</location>
        <topology evidence="1">Multi-pass membrane protein</topology>
    </subcellularLocation>
</comment>
<keyword evidence="15" id="KW-1185">Reference proteome</keyword>
<keyword evidence="6" id="KW-0851">Voltage-gated channel</keyword>
<evidence type="ECO:0000256" key="12">
    <source>
        <dbReference type="SAM" id="Phobius"/>
    </source>
</evidence>
<evidence type="ECO:0000313" key="15">
    <source>
        <dbReference type="Proteomes" id="UP001159428"/>
    </source>
</evidence>
<keyword evidence="2" id="KW-0813">Transport</keyword>
<dbReference type="InterPro" id="IPR028325">
    <property type="entry name" value="VG_K_chnl"/>
</dbReference>
<sequence length="529" mass="60678">MSIRSKLNAAENSRAENGQNVVLQQKVTINVRGEMFETFEHTLSRFPRTLLGSQTKRNRFYNPIRREYYFDRDKAVFNSILFYYQSNGILSKPETVSYEIFSSELKFFQLDGFYEDSDEELDAQLAAAARRKATESLPCLRKFNRTRRNVWRFFDQPITPAERTYTKFSLILTVLSLVSLCLESLPELPKKPDQLQNQEGNSTMEAVDYDIVWSSVEVVFTIWFTVELILRSLCAPKIAQFVISFSFLVEITALSPLYVKIVVKNVTGQDASHVVPDQILRCLRLARLLKLKRYSVGIRLLFETIVDSREHMSLFVLCIVFNTIFFSSFVYFSEGEGESSQFTSIPATFWFTIITLSSVGYGDFVPTSAIGKLVGTFCCIGGTVAMFCFTPVLFTEFRKSWQRYYAEMLEIKAQRGEDAREDDQVHYRSQTVLAAGGESMSLFLEERRPSEPLDFLLRLQDKCFIVVTQESALGGKGFANQFDQANFLECCEMRIFGRLRSSSCGSFSSLHQRISATLFRILFSKPSRL</sequence>
<dbReference type="SUPFAM" id="SSF81324">
    <property type="entry name" value="Voltage-gated potassium channels"/>
    <property type="match status" value="1"/>
</dbReference>
<keyword evidence="10 12" id="KW-0472">Membrane</keyword>
<dbReference type="PANTHER" id="PTHR11537:SF113">
    <property type="entry name" value="POTASSIUM VOLTAGE-GATED CHANNEL PROTEIN SHAKER"/>
    <property type="match status" value="1"/>
</dbReference>
<dbReference type="GO" id="GO:0051260">
    <property type="term" value="P:protein homooligomerization"/>
    <property type="evidence" value="ECO:0007669"/>
    <property type="project" value="InterPro"/>
</dbReference>
<dbReference type="FunFam" id="1.10.287.70:FF:000028">
    <property type="entry name" value="potassium voltage-gated channel subfamily D member 3"/>
    <property type="match status" value="1"/>
</dbReference>
<dbReference type="GO" id="GO:0001508">
    <property type="term" value="P:action potential"/>
    <property type="evidence" value="ECO:0007669"/>
    <property type="project" value="TreeGrafter"/>
</dbReference>
<dbReference type="Gene3D" id="3.30.710.10">
    <property type="entry name" value="Potassium Channel Kv1.1, Chain A"/>
    <property type="match status" value="1"/>
</dbReference>
<dbReference type="Proteomes" id="UP001159428">
    <property type="component" value="Unassembled WGS sequence"/>
</dbReference>
<feature type="transmembrane region" description="Helical" evidence="12">
    <location>
        <begin position="373"/>
        <end position="394"/>
    </location>
</feature>
<evidence type="ECO:0000256" key="6">
    <source>
        <dbReference type="ARBA" id="ARBA00022882"/>
    </source>
</evidence>
<dbReference type="Gene3D" id="1.10.287.70">
    <property type="match status" value="1"/>
</dbReference>
<dbReference type="SUPFAM" id="SSF54695">
    <property type="entry name" value="POZ domain"/>
    <property type="match status" value="1"/>
</dbReference>
<keyword evidence="4 12" id="KW-0812">Transmembrane</keyword>
<evidence type="ECO:0000313" key="14">
    <source>
        <dbReference type="EMBL" id="CAH3119874.1"/>
    </source>
</evidence>
<gene>
    <name evidence="14" type="ORF">PMEA_00008546</name>
</gene>
<keyword evidence="3" id="KW-0633">Potassium transport</keyword>
<keyword evidence="8 12" id="KW-1133">Transmembrane helix</keyword>
<dbReference type="PRINTS" id="PR01496">
    <property type="entry name" value="SHAKERCHANEL"/>
</dbReference>
<evidence type="ECO:0000256" key="11">
    <source>
        <dbReference type="ARBA" id="ARBA00023303"/>
    </source>
</evidence>
<evidence type="ECO:0000256" key="5">
    <source>
        <dbReference type="ARBA" id="ARBA00022826"/>
    </source>
</evidence>
<evidence type="ECO:0000259" key="13">
    <source>
        <dbReference type="SMART" id="SM00225"/>
    </source>
</evidence>
<keyword evidence="11" id="KW-0407">Ion channel</keyword>
<feature type="transmembrane region" description="Helical" evidence="12">
    <location>
        <begin position="312"/>
        <end position="332"/>
    </location>
</feature>
<proteinExistence type="predicted"/>
<keyword evidence="7" id="KW-0630">Potassium</keyword>
<keyword evidence="5" id="KW-0631">Potassium channel</keyword>
<dbReference type="InterPro" id="IPR027359">
    <property type="entry name" value="Volt_channel_dom_sf"/>
</dbReference>
<dbReference type="InterPro" id="IPR011333">
    <property type="entry name" value="SKP1/BTB/POZ_sf"/>
</dbReference>
<dbReference type="SMART" id="SM00225">
    <property type="entry name" value="BTB"/>
    <property type="match status" value="1"/>
</dbReference>
<dbReference type="PRINTS" id="PR00169">
    <property type="entry name" value="KCHANNEL"/>
</dbReference>
<evidence type="ECO:0000256" key="10">
    <source>
        <dbReference type="ARBA" id="ARBA00023136"/>
    </source>
</evidence>
<dbReference type="AlphaFoldDB" id="A0AAU9WNM5"/>
<evidence type="ECO:0000256" key="2">
    <source>
        <dbReference type="ARBA" id="ARBA00022448"/>
    </source>
</evidence>
<evidence type="ECO:0000256" key="4">
    <source>
        <dbReference type="ARBA" id="ARBA00022692"/>
    </source>
</evidence>
<keyword evidence="9" id="KW-0406">Ion transport</keyword>
<dbReference type="InterPro" id="IPR003972">
    <property type="entry name" value="K_chnl_volt-dep_Kv1"/>
</dbReference>
<evidence type="ECO:0000256" key="7">
    <source>
        <dbReference type="ARBA" id="ARBA00022958"/>
    </source>
</evidence>
<feature type="transmembrane region" description="Helical" evidence="12">
    <location>
        <begin position="242"/>
        <end position="259"/>
    </location>
</feature>
<name>A0AAU9WNM5_9CNID</name>
<dbReference type="PANTHER" id="PTHR11537">
    <property type="entry name" value="VOLTAGE-GATED POTASSIUM CHANNEL"/>
    <property type="match status" value="1"/>
</dbReference>
<evidence type="ECO:0000256" key="1">
    <source>
        <dbReference type="ARBA" id="ARBA00004141"/>
    </source>
</evidence>
<dbReference type="Gene3D" id="1.20.120.350">
    <property type="entry name" value="Voltage-gated potassium channels. Chain C"/>
    <property type="match status" value="1"/>
</dbReference>
<dbReference type="GO" id="GO:0005251">
    <property type="term" value="F:delayed rectifier potassium channel activity"/>
    <property type="evidence" value="ECO:0007669"/>
    <property type="project" value="TreeGrafter"/>
</dbReference>
<reference evidence="14 15" key="1">
    <citation type="submission" date="2022-05" db="EMBL/GenBank/DDBJ databases">
        <authorList>
            <consortium name="Genoscope - CEA"/>
            <person name="William W."/>
        </authorList>
    </citation>
    <scope>NUCLEOTIDE SEQUENCE [LARGE SCALE GENOMIC DNA]</scope>
</reference>
<evidence type="ECO:0000256" key="3">
    <source>
        <dbReference type="ARBA" id="ARBA00022538"/>
    </source>
</evidence>
<organism evidence="14 15">
    <name type="scientific">Pocillopora meandrina</name>
    <dbReference type="NCBI Taxonomy" id="46732"/>
    <lineage>
        <taxon>Eukaryota</taxon>
        <taxon>Metazoa</taxon>
        <taxon>Cnidaria</taxon>
        <taxon>Anthozoa</taxon>
        <taxon>Hexacorallia</taxon>
        <taxon>Scleractinia</taxon>
        <taxon>Astrocoeniina</taxon>
        <taxon>Pocilloporidae</taxon>
        <taxon>Pocillopora</taxon>
    </lineage>
</organism>
<dbReference type="InterPro" id="IPR000210">
    <property type="entry name" value="BTB/POZ_dom"/>
</dbReference>
<dbReference type="InterPro" id="IPR003131">
    <property type="entry name" value="T1-type_BTB"/>
</dbReference>
<dbReference type="Pfam" id="PF02214">
    <property type="entry name" value="BTB_2"/>
    <property type="match status" value="1"/>
</dbReference>
<dbReference type="GO" id="GO:0008076">
    <property type="term" value="C:voltage-gated potassium channel complex"/>
    <property type="evidence" value="ECO:0007669"/>
    <property type="project" value="InterPro"/>
</dbReference>
<dbReference type="EMBL" id="CALNXJ010000017">
    <property type="protein sequence ID" value="CAH3119874.1"/>
    <property type="molecule type" value="Genomic_DNA"/>
</dbReference>
<dbReference type="InterPro" id="IPR005821">
    <property type="entry name" value="Ion_trans_dom"/>
</dbReference>
<evidence type="ECO:0000256" key="9">
    <source>
        <dbReference type="ARBA" id="ARBA00023065"/>
    </source>
</evidence>
<protein>
    <recommendedName>
        <fullName evidence="13">BTB domain-containing protein</fullName>
    </recommendedName>
</protein>
<accession>A0AAU9WNM5</accession>
<feature type="transmembrane region" description="Helical" evidence="12">
    <location>
        <begin position="344"/>
        <end position="361"/>
    </location>
</feature>
<feature type="domain" description="BTB" evidence="13">
    <location>
        <begin position="25"/>
        <end position="125"/>
    </location>
</feature>
<comment type="caution">
    <text evidence="14">The sequence shown here is derived from an EMBL/GenBank/DDBJ whole genome shotgun (WGS) entry which is preliminary data.</text>
</comment>
<dbReference type="Pfam" id="PF00520">
    <property type="entry name" value="Ion_trans"/>
    <property type="match status" value="1"/>
</dbReference>
<evidence type="ECO:0000256" key="8">
    <source>
        <dbReference type="ARBA" id="ARBA00022989"/>
    </source>
</evidence>